<keyword evidence="9" id="KW-0560">Oxidoreductase</keyword>
<feature type="transmembrane region" description="Helical" evidence="14">
    <location>
        <begin position="346"/>
        <end position="366"/>
    </location>
</feature>
<dbReference type="InterPro" id="IPR051267">
    <property type="entry name" value="STEAP_metalloreductase"/>
</dbReference>
<feature type="domain" description="Ferric oxidoreductase" evidence="15">
    <location>
        <begin position="301"/>
        <end position="412"/>
    </location>
</feature>
<dbReference type="PANTHER" id="PTHR14239">
    <property type="entry name" value="DUDULIN-RELATED"/>
    <property type="match status" value="1"/>
</dbReference>
<evidence type="ECO:0000256" key="8">
    <source>
        <dbReference type="ARBA" id="ARBA00022989"/>
    </source>
</evidence>
<keyword evidence="6 14" id="KW-0812">Transmembrane</keyword>
<dbReference type="GO" id="GO:0008823">
    <property type="term" value="F:cupric reductase (NADH) activity"/>
    <property type="evidence" value="ECO:0007669"/>
    <property type="project" value="TreeGrafter"/>
</dbReference>
<comment type="catalytic activity">
    <reaction evidence="13">
        <text>2 Fe(2+) + NADP(+) + H(+) = 2 Fe(3+) + NADPH</text>
        <dbReference type="Rhea" id="RHEA:71767"/>
        <dbReference type="ChEBI" id="CHEBI:15378"/>
        <dbReference type="ChEBI" id="CHEBI:29033"/>
        <dbReference type="ChEBI" id="CHEBI:29034"/>
        <dbReference type="ChEBI" id="CHEBI:57783"/>
        <dbReference type="ChEBI" id="CHEBI:58349"/>
    </reaction>
    <physiologicalReaction direction="right-to-left" evidence="13">
        <dbReference type="Rhea" id="RHEA:71769"/>
    </physiologicalReaction>
</comment>
<reference evidence="17 18" key="1">
    <citation type="submission" date="2017-03" db="EMBL/GenBank/DDBJ databases">
        <title>WGS assembly of Porphyra umbilicalis.</title>
        <authorList>
            <person name="Brawley S.H."/>
            <person name="Blouin N.A."/>
            <person name="Ficko-Blean E."/>
            <person name="Wheeler G.L."/>
            <person name="Lohr M."/>
            <person name="Goodson H.V."/>
            <person name="Jenkins J.W."/>
            <person name="Blaby-Haas C.E."/>
            <person name="Helliwell K.E."/>
            <person name="Chan C."/>
            <person name="Marriage T."/>
            <person name="Bhattacharya D."/>
            <person name="Klein A.S."/>
            <person name="Badis Y."/>
            <person name="Brodie J."/>
            <person name="Cao Y."/>
            <person name="Collen J."/>
            <person name="Dittami S.M."/>
            <person name="Gachon C.M."/>
            <person name="Green B.R."/>
            <person name="Karpowicz S."/>
            <person name="Kim J.W."/>
            <person name="Kudahl U."/>
            <person name="Lin S."/>
            <person name="Michel G."/>
            <person name="Mittag M."/>
            <person name="Olson B.J."/>
            <person name="Pangilinan J."/>
            <person name="Peng Y."/>
            <person name="Qiu H."/>
            <person name="Shu S."/>
            <person name="Singer J.T."/>
            <person name="Smith A.G."/>
            <person name="Sprecher B.N."/>
            <person name="Wagner V."/>
            <person name="Wang W."/>
            <person name="Wang Z.-Y."/>
            <person name="Yan J."/>
            <person name="Yarish C."/>
            <person name="Zoeuner-Riek S."/>
            <person name="Zhuang Y."/>
            <person name="Zou Y."/>
            <person name="Lindquist E.A."/>
            <person name="Grimwood J."/>
            <person name="Barry K."/>
            <person name="Rokhsar D.S."/>
            <person name="Schmutz J."/>
            <person name="Stiller J.W."/>
            <person name="Grossman A.R."/>
            <person name="Prochnik S.E."/>
        </authorList>
    </citation>
    <scope>NUCLEOTIDE SEQUENCE [LARGE SCALE GENOMIC DNA]</scope>
    <source>
        <strain evidence="17">4086291</strain>
    </source>
</reference>
<evidence type="ECO:0000313" key="18">
    <source>
        <dbReference type="Proteomes" id="UP000218209"/>
    </source>
</evidence>
<evidence type="ECO:0000256" key="3">
    <source>
        <dbReference type="ARBA" id="ARBA00004337"/>
    </source>
</evidence>
<evidence type="ECO:0000256" key="12">
    <source>
        <dbReference type="ARBA" id="ARBA00048958"/>
    </source>
</evidence>
<keyword evidence="5" id="KW-0410">Iron transport</keyword>
<keyword evidence="7" id="KW-0967">Endosome</keyword>
<comment type="similarity">
    <text evidence="4">Belongs to the STEAP family.</text>
</comment>
<dbReference type="GO" id="GO:0006826">
    <property type="term" value="P:iron ion transport"/>
    <property type="evidence" value="ECO:0007669"/>
    <property type="project" value="UniProtKB-KW"/>
</dbReference>
<accession>A0A1X6NLU4</accession>
<proteinExistence type="inferred from homology"/>
<dbReference type="SUPFAM" id="SSF51735">
    <property type="entry name" value="NAD(P)-binding Rossmann-fold domains"/>
    <property type="match status" value="1"/>
</dbReference>
<dbReference type="PANTHER" id="PTHR14239:SF0">
    <property type="entry name" value="F420-DEPENDENT NADP REDUCTASE"/>
    <property type="match status" value="1"/>
</dbReference>
<evidence type="ECO:0000256" key="6">
    <source>
        <dbReference type="ARBA" id="ARBA00022692"/>
    </source>
</evidence>
<protein>
    <submittedName>
        <fullName evidence="17">Uncharacterized protein</fullName>
    </submittedName>
</protein>
<dbReference type="AlphaFoldDB" id="A0A1X6NLU4"/>
<feature type="domain" description="Pyrroline-5-carboxylate reductase catalytic N-terminal" evidence="16">
    <location>
        <begin position="22"/>
        <end position="110"/>
    </location>
</feature>
<evidence type="ECO:0000256" key="10">
    <source>
        <dbReference type="ARBA" id="ARBA00023008"/>
    </source>
</evidence>
<sequence>MEAPLKQTTSTSVAIGGKGAPVAVIGNGNYGRSFARALARVGVPAVIGSRSPVGAADAAWAPPVDVLPVKDALKNCRLVVLAIPSHSMAAWVGEHASSLHDKVLVDVANPVNPSFVTVVSTLAAKAVGRRHIPTAAVPTADGEAEGGLSQAAKAAAAAAAVVADDPLASSAEQVAAAVAALQLPTTPVVKAFNNVSAYALDEAAAQTPPPTVWVSTDDAGAKVEVLALGRRMGYAAADAGGLTTARTQEATIHRFFDGWVAAVVLSTIIMVLWTIYWSSVFYVEGFPATAFWYGWLLLPVGDVAAVLLGLTFLPGALAAAVQLATGTSKRPFPAWFGSWLAIRKQIGLTGWWLATLHAVAGALHGAPERGAAYDSYTYIAFGVIAFGAYTVMTMASNPAVASSMSWSEFKFVFSGLGLLTMALVLVHMGVLLKLVAPFTSERKNPVSTLFLAFGILGLSAVAMFVCKVPPLSRAIKRVRAK</sequence>
<evidence type="ECO:0000256" key="13">
    <source>
        <dbReference type="ARBA" id="ARBA00049387"/>
    </source>
</evidence>
<dbReference type="EMBL" id="KV919492">
    <property type="protein sequence ID" value="OSX69565.1"/>
    <property type="molecule type" value="Genomic_DNA"/>
</dbReference>
<evidence type="ECO:0000256" key="2">
    <source>
        <dbReference type="ARBA" id="ARBA00001974"/>
    </source>
</evidence>
<evidence type="ECO:0000259" key="15">
    <source>
        <dbReference type="Pfam" id="PF01794"/>
    </source>
</evidence>
<evidence type="ECO:0000256" key="9">
    <source>
        <dbReference type="ARBA" id="ARBA00023002"/>
    </source>
</evidence>
<name>A0A1X6NLU4_PORUM</name>
<dbReference type="Pfam" id="PF01794">
    <property type="entry name" value="Ferric_reduct"/>
    <property type="match status" value="1"/>
</dbReference>
<gene>
    <name evidence="17" type="ORF">BU14_1390s0002</name>
</gene>
<keyword evidence="5" id="KW-0408">Iron</keyword>
<feature type="transmembrane region" description="Helical" evidence="14">
    <location>
        <begin position="303"/>
        <end position="325"/>
    </location>
</feature>
<dbReference type="InterPro" id="IPR036291">
    <property type="entry name" value="NAD(P)-bd_dom_sf"/>
</dbReference>
<comment type="cofactor">
    <cofactor evidence="2">
        <name>FAD</name>
        <dbReference type="ChEBI" id="CHEBI:57692"/>
    </cofactor>
</comment>
<keyword evidence="10" id="KW-0186">Copper</keyword>
<feature type="transmembrane region" description="Helical" evidence="14">
    <location>
        <begin position="448"/>
        <end position="466"/>
    </location>
</feature>
<comment type="cofactor">
    <cofactor evidence="1">
        <name>heme b</name>
        <dbReference type="ChEBI" id="CHEBI:60344"/>
    </cofactor>
</comment>
<keyword evidence="5" id="KW-0406">Ion transport</keyword>
<evidence type="ECO:0000256" key="1">
    <source>
        <dbReference type="ARBA" id="ARBA00001970"/>
    </source>
</evidence>
<dbReference type="OrthoDB" id="550646at2759"/>
<evidence type="ECO:0000256" key="5">
    <source>
        <dbReference type="ARBA" id="ARBA00022496"/>
    </source>
</evidence>
<dbReference type="GO" id="GO:0015677">
    <property type="term" value="P:copper ion import"/>
    <property type="evidence" value="ECO:0007669"/>
    <property type="project" value="TreeGrafter"/>
</dbReference>
<dbReference type="Proteomes" id="UP000218209">
    <property type="component" value="Unassembled WGS sequence"/>
</dbReference>
<comment type="catalytic activity">
    <reaction evidence="12">
        <text>2 Cu(+) + NADP(+) + H(+) = 2 Cu(2+) + NADPH</text>
        <dbReference type="Rhea" id="RHEA:71771"/>
        <dbReference type="ChEBI" id="CHEBI:15378"/>
        <dbReference type="ChEBI" id="CHEBI:29036"/>
        <dbReference type="ChEBI" id="CHEBI:49552"/>
        <dbReference type="ChEBI" id="CHEBI:57783"/>
        <dbReference type="ChEBI" id="CHEBI:58349"/>
    </reaction>
    <physiologicalReaction direction="right-to-left" evidence="12">
        <dbReference type="Rhea" id="RHEA:71773"/>
    </physiologicalReaction>
</comment>
<evidence type="ECO:0000313" key="17">
    <source>
        <dbReference type="EMBL" id="OSX69565.1"/>
    </source>
</evidence>
<dbReference type="GO" id="GO:0005886">
    <property type="term" value="C:plasma membrane"/>
    <property type="evidence" value="ECO:0007669"/>
    <property type="project" value="TreeGrafter"/>
</dbReference>
<dbReference type="InterPro" id="IPR013130">
    <property type="entry name" value="Fe3_Rdtase_TM_dom"/>
</dbReference>
<evidence type="ECO:0000256" key="14">
    <source>
        <dbReference type="SAM" id="Phobius"/>
    </source>
</evidence>
<evidence type="ECO:0000256" key="7">
    <source>
        <dbReference type="ARBA" id="ARBA00022753"/>
    </source>
</evidence>
<dbReference type="Pfam" id="PF03807">
    <property type="entry name" value="F420_oxidored"/>
    <property type="match status" value="1"/>
</dbReference>
<evidence type="ECO:0000256" key="4">
    <source>
        <dbReference type="ARBA" id="ARBA00007729"/>
    </source>
</evidence>
<feature type="transmembrane region" description="Helical" evidence="14">
    <location>
        <begin position="378"/>
        <end position="399"/>
    </location>
</feature>
<keyword evidence="11 14" id="KW-0472">Membrane</keyword>
<keyword evidence="5" id="KW-0813">Transport</keyword>
<feature type="transmembrane region" description="Helical" evidence="14">
    <location>
        <begin position="411"/>
        <end position="436"/>
    </location>
</feature>
<keyword evidence="8 14" id="KW-1133">Transmembrane helix</keyword>
<keyword evidence="18" id="KW-1185">Reference proteome</keyword>
<organism evidence="17 18">
    <name type="scientific">Porphyra umbilicalis</name>
    <name type="common">Purple laver</name>
    <name type="synonym">Red alga</name>
    <dbReference type="NCBI Taxonomy" id="2786"/>
    <lineage>
        <taxon>Eukaryota</taxon>
        <taxon>Rhodophyta</taxon>
        <taxon>Bangiophyceae</taxon>
        <taxon>Bangiales</taxon>
        <taxon>Bangiaceae</taxon>
        <taxon>Porphyra</taxon>
    </lineage>
</organism>
<feature type="transmembrane region" description="Helical" evidence="14">
    <location>
        <begin position="259"/>
        <end position="283"/>
    </location>
</feature>
<evidence type="ECO:0000256" key="11">
    <source>
        <dbReference type="ARBA" id="ARBA00023136"/>
    </source>
</evidence>
<evidence type="ECO:0000259" key="16">
    <source>
        <dbReference type="Pfam" id="PF03807"/>
    </source>
</evidence>
<dbReference type="GO" id="GO:0010008">
    <property type="term" value="C:endosome membrane"/>
    <property type="evidence" value="ECO:0007669"/>
    <property type="project" value="UniProtKB-SubCell"/>
</dbReference>
<dbReference type="GO" id="GO:0052851">
    <property type="term" value="F:ferric-chelate reductase (NADPH) activity"/>
    <property type="evidence" value="ECO:0007669"/>
    <property type="project" value="TreeGrafter"/>
</dbReference>
<dbReference type="Gene3D" id="3.40.50.720">
    <property type="entry name" value="NAD(P)-binding Rossmann-like Domain"/>
    <property type="match status" value="1"/>
</dbReference>
<comment type="subcellular location">
    <subcellularLocation>
        <location evidence="3">Endosome membrane</location>
        <topology evidence="3">Multi-pass membrane protein</topology>
    </subcellularLocation>
</comment>
<dbReference type="InterPro" id="IPR028939">
    <property type="entry name" value="P5C_Rdtase_cat_N"/>
</dbReference>